<gene>
    <name evidence="4" type="ORF">C7U55_00915</name>
</gene>
<dbReference type="InterPro" id="IPR029039">
    <property type="entry name" value="Flavoprotein-like_sf"/>
</dbReference>
<dbReference type="InterPro" id="IPR051796">
    <property type="entry name" value="ISF_SsuE-like"/>
</dbReference>
<dbReference type="Proteomes" id="UP000241201">
    <property type="component" value="Unassembled WGS sequence"/>
</dbReference>
<dbReference type="InterPro" id="IPR005025">
    <property type="entry name" value="FMN_Rdtase-like_dom"/>
</dbReference>
<keyword evidence="5" id="KW-1185">Reference proteome</keyword>
<keyword evidence="1" id="KW-0285">Flavoprotein</keyword>
<accession>A0A2T3G3Q4</accession>
<comment type="caution">
    <text evidence="4">The sequence shown here is derived from an EMBL/GenBank/DDBJ whole genome shotgun (WGS) entry which is preliminary data.</text>
</comment>
<organism evidence="4 5">
    <name type="scientific">Faecalibacillus faecis</name>
    <dbReference type="NCBI Taxonomy" id="1982628"/>
    <lineage>
        <taxon>Bacteria</taxon>
        <taxon>Bacillati</taxon>
        <taxon>Bacillota</taxon>
        <taxon>Erysipelotrichia</taxon>
        <taxon>Erysipelotrichales</taxon>
        <taxon>Coprobacillaceae</taxon>
        <taxon>Faecalibacillus</taxon>
    </lineage>
</organism>
<dbReference type="PANTHER" id="PTHR43278">
    <property type="entry name" value="NAD(P)H-DEPENDENT FMN-CONTAINING OXIDOREDUCTASE YWQN-RELATED"/>
    <property type="match status" value="1"/>
</dbReference>
<feature type="domain" description="NADPH-dependent FMN reductase-like" evidence="3">
    <location>
        <begin position="1"/>
        <end position="152"/>
    </location>
</feature>
<dbReference type="AlphaFoldDB" id="A0A2T3G3Q4"/>
<name>A0A2T3G3Q4_9FIRM</name>
<dbReference type="Gene3D" id="3.40.50.360">
    <property type="match status" value="1"/>
</dbReference>
<dbReference type="RefSeq" id="WP_106986936.1">
    <property type="nucleotide sequence ID" value="NZ_DBGDQT010000123.1"/>
</dbReference>
<dbReference type="GeneID" id="77469666"/>
<evidence type="ECO:0000313" key="4">
    <source>
        <dbReference type="EMBL" id="PST42149.1"/>
    </source>
</evidence>
<sequence length="205" mass="22493">MKVLLVNGGPHPKGCTNRALEEVEKALKEEGIETLIYDIPNVPLQDCVACGSCAKTGKCVFDDCVNEFASMAKDADGFIFGTPVYYAHPTGKIQSFMDRVFYSAKSAFVHKPAAVISSSRRAGSVTSMDVLNKHLSISEMPIVTSNYWNEVHGHTPSDVEQDREGLDTMCALGKNMAWMLKCIEAGKKAGIEVPQNKKRTTNFIR</sequence>
<reference evidence="5" key="1">
    <citation type="submission" date="2018-03" db="EMBL/GenBank/DDBJ databases">
        <title>Lachnoclostridium SNUG30370 gen.nov., sp.nov., isolated from human faeces.</title>
        <authorList>
            <person name="Seo B."/>
            <person name="Jeon K."/>
            <person name="Ko G."/>
        </authorList>
    </citation>
    <scope>NUCLEOTIDE SEQUENCE [LARGE SCALE GENOMIC DNA]</scope>
    <source>
        <strain evidence="5">SNUG30370</strain>
    </source>
</reference>
<dbReference type="SUPFAM" id="SSF52218">
    <property type="entry name" value="Flavoproteins"/>
    <property type="match status" value="1"/>
</dbReference>
<evidence type="ECO:0000256" key="2">
    <source>
        <dbReference type="ARBA" id="ARBA00022643"/>
    </source>
</evidence>
<proteinExistence type="predicted"/>
<evidence type="ECO:0000313" key="5">
    <source>
        <dbReference type="Proteomes" id="UP000241201"/>
    </source>
</evidence>
<keyword evidence="2" id="KW-0288">FMN</keyword>
<evidence type="ECO:0000256" key="1">
    <source>
        <dbReference type="ARBA" id="ARBA00022630"/>
    </source>
</evidence>
<protein>
    <submittedName>
        <fullName evidence="4">Flavodoxin family protein</fullName>
    </submittedName>
</protein>
<dbReference type="PANTHER" id="PTHR43278:SF4">
    <property type="entry name" value="NAD(P)H-DEPENDENT FMN-CONTAINING OXIDOREDUCTASE YWQN-RELATED"/>
    <property type="match status" value="1"/>
</dbReference>
<evidence type="ECO:0000259" key="3">
    <source>
        <dbReference type="Pfam" id="PF03358"/>
    </source>
</evidence>
<dbReference type="EMBL" id="PYLP01000001">
    <property type="protein sequence ID" value="PST42149.1"/>
    <property type="molecule type" value="Genomic_DNA"/>
</dbReference>
<dbReference type="Pfam" id="PF03358">
    <property type="entry name" value="FMN_red"/>
    <property type="match status" value="1"/>
</dbReference>
<dbReference type="GO" id="GO:0016491">
    <property type="term" value="F:oxidoreductase activity"/>
    <property type="evidence" value="ECO:0007669"/>
    <property type="project" value="InterPro"/>
</dbReference>